<gene>
    <name evidence="3" type="ORF">C2G38_2098311</name>
</gene>
<dbReference type="Gene3D" id="2.60.40.640">
    <property type="match status" value="1"/>
</dbReference>
<dbReference type="GO" id="GO:0000917">
    <property type="term" value="P:division septum assembly"/>
    <property type="evidence" value="ECO:0007669"/>
    <property type="project" value="TreeGrafter"/>
</dbReference>
<dbReference type="InterPro" id="IPR014752">
    <property type="entry name" value="Arrestin-like_C"/>
</dbReference>
<protein>
    <submittedName>
        <fullName evidence="3">Uncharacterized protein</fullName>
    </submittedName>
</protein>
<dbReference type="PANTHER" id="PTHR36419">
    <property type="entry name" value="ARRESTIN FAMILY PROTEIN 1"/>
    <property type="match status" value="1"/>
</dbReference>
<dbReference type="GO" id="GO:0000935">
    <property type="term" value="C:division septum"/>
    <property type="evidence" value="ECO:0007669"/>
    <property type="project" value="TreeGrafter"/>
</dbReference>
<sequence length="454" mass="52211">MKKIFLDLFFFKIHECFMAQQTIGPKVPRSINSKKVFFAFSPGESSFQRGYFGAHPDVYLTGVLHIRYTNKKPIFARKVEVSFVGKESVFFAGTLEEGQKIKEDDDDDFSDDDVSTETLSTHSAKRTIFSSSTCLWRSQSKGSYEGVTELDLPFRFKLPENLPPSLYMDKGCGRIYYMLKAKISRRPIDPDSRNYEKKIKIFCPIVRYTVIPPQAPSRWLVKKEGPALPHAVGYDVSLSNSTFGTGLSYVVPIKLTFHEPQIYLKKIFVGIKEYHELRTDRYETETKRYIVEETINAENIISTSDSENEYSLDVKLSIPSSRNLVYSVDSTYITVSHKIKVKFHLGKAPNIRLSKFINIKNMVSAKEFSRESLKVDIPAMIQQKLPFKVDIVKNKNSNAHISKRLSPFLPMFNKIHIIDPKSQKRISMEQLLHLTDYENPNTVYNSRSPRCSIK</sequence>
<evidence type="ECO:0000313" key="3">
    <source>
        <dbReference type="EMBL" id="RIB13431.1"/>
    </source>
</evidence>
<dbReference type="InterPro" id="IPR011022">
    <property type="entry name" value="Arrestin_C-like"/>
</dbReference>
<feature type="domain" description="Arrestin-like N-terminal" evidence="1">
    <location>
        <begin position="60"/>
        <end position="187"/>
    </location>
</feature>
<evidence type="ECO:0000313" key="4">
    <source>
        <dbReference type="Proteomes" id="UP000266673"/>
    </source>
</evidence>
<reference evidence="3 4" key="1">
    <citation type="submission" date="2018-06" db="EMBL/GenBank/DDBJ databases">
        <title>Comparative genomics reveals the genomic features of Rhizophagus irregularis, R. cerebriforme, R. diaphanum and Gigaspora rosea, and their symbiotic lifestyle signature.</title>
        <authorList>
            <person name="Morin E."/>
            <person name="San Clemente H."/>
            <person name="Chen E.C.H."/>
            <person name="De La Providencia I."/>
            <person name="Hainaut M."/>
            <person name="Kuo A."/>
            <person name="Kohler A."/>
            <person name="Murat C."/>
            <person name="Tang N."/>
            <person name="Roy S."/>
            <person name="Loubradou J."/>
            <person name="Henrissat B."/>
            <person name="Grigoriev I.V."/>
            <person name="Corradi N."/>
            <person name="Roux C."/>
            <person name="Martin F.M."/>
        </authorList>
    </citation>
    <scope>NUCLEOTIDE SEQUENCE [LARGE SCALE GENOMIC DNA]</scope>
    <source>
        <strain evidence="3 4">DAOM 194757</strain>
    </source>
</reference>
<evidence type="ECO:0000259" key="2">
    <source>
        <dbReference type="Pfam" id="PF02752"/>
    </source>
</evidence>
<organism evidence="3 4">
    <name type="scientific">Gigaspora rosea</name>
    <dbReference type="NCBI Taxonomy" id="44941"/>
    <lineage>
        <taxon>Eukaryota</taxon>
        <taxon>Fungi</taxon>
        <taxon>Fungi incertae sedis</taxon>
        <taxon>Mucoromycota</taxon>
        <taxon>Glomeromycotina</taxon>
        <taxon>Glomeromycetes</taxon>
        <taxon>Diversisporales</taxon>
        <taxon>Gigasporaceae</taxon>
        <taxon>Gigaspora</taxon>
    </lineage>
</organism>
<dbReference type="InterPro" id="IPR053060">
    <property type="entry name" value="Cytokinesis_Signaling_Reg"/>
</dbReference>
<dbReference type="OrthoDB" id="4001642at2759"/>
<dbReference type="Pfam" id="PF02752">
    <property type="entry name" value="Arrestin_C"/>
    <property type="match status" value="1"/>
</dbReference>
<keyword evidence="4" id="KW-1185">Reference proteome</keyword>
<accession>A0A397UUZ5</accession>
<proteinExistence type="predicted"/>
<name>A0A397UUZ5_9GLOM</name>
<comment type="caution">
    <text evidence="3">The sequence shown here is derived from an EMBL/GenBank/DDBJ whole genome shotgun (WGS) entry which is preliminary data.</text>
</comment>
<dbReference type="Pfam" id="PF00339">
    <property type="entry name" value="Arrestin_N"/>
    <property type="match status" value="1"/>
</dbReference>
<dbReference type="InterPro" id="IPR011021">
    <property type="entry name" value="Arrestin-like_N"/>
</dbReference>
<dbReference type="Proteomes" id="UP000266673">
    <property type="component" value="Unassembled WGS sequence"/>
</dbReference>
<feature type="domain" description="Arrestin C-terminal-like" evidence="2">
    <location>
        <begin position="231"/>
        <end position="354"/>
    </location>
</feature>
<dbReference type="EMBL" id="QKWP01000924">
    <property type="protein sequence ID" value="RIB13431.1"/>
    <property type="molecule type" value="Genomic_DNA"/>
</dbReference>
<dbReference type="AlphaFoldDB" id="A0A397UUZ5"/>
<dbReference type="PANTHER" id="PTHR36419:SF1">
    <property type="entry name" value="RHO1 GEF LOCALIZING PROTEIN 1"/>
    <property type="match status" value="1"/>
</dbReference>
<evidence type="ECO:0000259" key="1">
    <source>
        <dbReference type="Pfam" id="PF00339"/>
    </source>
</evidence>